<accession>A0A1H6WKZ2</accession>
<protein>
    <recommendedName>
        <fullName evidence="4">DUF3054 domain-containing protein</fullName>
    </recommendedName>
</protein>
<dbReference type="AlphaFoldDB" id="A0A1H6WKZ2"/>
<dbReference type="InterPro" id="IPR021414">
    <property type="entry name" value="DUF3054"/>
</dbReference>
<dbReference type="RefSeq" id="WP_042213424.1">
    <property type="nucleotide sequence ID" value="NZ_BBLU01000003.1"/>
</dbReference>
<name>A0A1H6WKZ2_9MICO</name>
<sequence length="128" mass="13126">MNLRQAAIGAAALDAGAIVVFSAIGRASHDEGILGPGGSGLATTAWPFLAGAGIGWVLARAWRRPCDWRRTGLAVWASTLAGGMLLRAASGQGVQVSFVIVAGTFLAVSLIGWRVVSGWIATRRGLKG</sequence>
<dbReference type="eggNOG" id="ENOG503310N">
    <property type="taxonomic scope" value="Bacteria"/>
</dbReference>
<keyword evidence="3" id="KW-1185">Reference proteome</keyword>
<evidence type="ECO:0000313" key="3">
    <source>
        <dbReference type="Proteomes" id="UP000183315"/>
    </source>
</evidence>
<reference evidence="3" key="1">
    <citation type="submission" date="2016-10" db="EMBL/GenBank/DDBJ databases">
        <authorList>
            <person name="Varghese N."/>
        </authorList>
    </citation>
    <scope>NUCLEOTIDE SEQUENCE [LARGE SCALE GENOMIC DNA]</scope>
    <source>
        <strain evidence="3">DSM 24868</strain>
    </source>
</reference>
<dbReference type="STRING" id="1043493.SAMN05421637_1050"/>
<evidence type="ECO:0000313" key="2">
    <source>
        <dbReference type="EMBL" id="SEJ17608.1"/>
    </source>
</evidence>
<evidence type="ECO:0008006" key="4">
    <source>
        <dbReference type="Google" id="ProtNLM"/>
    </source>
</evidence>
<keyword evidence="1" id="KW-0472">Membrane</keyword>
<organism evidence="2 3">
    <name type="scientific">Demequina mangrovi</name>
    <dbReference type="NCBI Taxonomy" id="1043493"/>
    <lineage>
        <taxon>Bacteria</taxon>
        <taxon>Bacillati</taxon>
        <taxon>Actinomycetota</taxon>
        <taxon>Actinomycetes</taxon>
        <taxon>Micrococcales</taxon>
        <taxon>Demequinaceae</taxon>
        <taxon>Demequina</taxon>
    </lineage>
</organism>
<dbReference type="Proteomes" id="UP000183315">
    <property type="component" value="Unassembled WGS sequence"/>
</dbReference>
<feature type="transmembrane region" description="Helical" evidence="1">
    <location>
        <begin position="96"/>
        <end position="116"/>
    </location>
</feature>
<dbReference type="EMBL" id="FNZI01000002">
    <property type="protein sequence ID" value="SEJ17608.1"/>
    <property type="molecule type" value="Genomic_DNA"/>
</dbReference>
<gene>
    <name evidence="2" type="ORF">SAMN05421637_1050</name>
</gene>
<feature type="transmembrane region" description="Helical" evidence="1">
    <location>
        <begin position="71"/>
        <end position="90"/>
    </location>
</feature>
<feature type="transmembrane region" description="Helical" evidence="1">
    <location>
        <begin position="7"/>
        <end position="27"/>
    </location>
</feature>
<dbReference type="Pfam" id="PF11255">
    <property type="entry name" value="DUF3054"/>
    <property type="match status" value="1"/>
</dbReference>
<evidence type="ECO:0000256" key="1">
    <source>
        <dbReference type="SAM" id="Phobius"/>
    </source>
</evidence>
<keyword evidence="1" id="KW-0812">Transmembrane</keyword>
<keyword evidence="1" id="KW-1133">Transmembrane helix</keyword>
<proteinExistence type="predicted"/>
<feature type="transmembrane region" description="Helical" evidence="1">
    <location>
        <begin position="39"/>
        <end position="59"/>
    </location>
</feature>